<evidence type="ECO:0000256" key="4">
    <source>
        <dbReference type="ARBA" id="ARBA00022475"/>
    </source>
</evidence>
<dbReference type="PANTHER" id="PTHR30269:SF37">
    <property type="entry name" value="MEMBRANE TRANSPORTER PROTEIN"/>
    <property type="match status" value="1"/>
</dbReference>
<evidence type="ECO:0000256" key="2">
    <source>
        <dbReference type="ARBA" id="ARBA00009142"/>
    </source>
</evidence>
<dbReference type="KEGG" id="fil:BN1229_v1_1690"/>
<feature type="transmembrane region" description="Helical" evidence="8">
    <location>
        <begin position="169"/>
        <end position="191"/>
    </location>
</feature>
<dbReference type="InterPro" id="IPR052017">
    <property type="entry name" value="TSUP"/>
</dbReference>
<comment type="similarity">
    <text evidence="2 8">Belongs to the 4-toluene sulfonate uptake permease (TSUP) (TC 2.A.102) family.</text>
</comment>
<protein>
    <recommendedName>
        <fullName evidence="8">Probable membrane transporter protein</fullName>
    </recommendedName>
</protein>
<keyword evidence="10" id="KW-1185">Reference proteome</keyword>
<feature type="transmembrane region" description="Helical" evidence="8">
    <location>
        <begin position="35"/>
        <end position="61"/>
    </location>
</feature>
<feature type="transmembrane region" description="Helical" evidence="8">
    <location>
        <begin position="225"/>
        <end position="243"/>
    </location>
</feature>
<evidence type="ECO:0000313" key="10">
    <source>
        <dbReference type="Proteomes" id="UP000033187"/>
    </source>
</evidence>
<comment type="subcellular location">
    <subcellularLocation>
        <location evidence="1 8">Cell membrane</location>
        <topology evidence="1 8">Multi-pass membrane protein</topology>
    </subcellularLocation>
</comment>
<evidence type="ECO:0000313" key="9">
    <source>
        <dbReference type="EMBL" id="CPR18400.1"/>
    </source>
</evidence>
<dbReference type="AlphaFoldDB" id="A0A0D6JEE5"/>
<reference evidence="10" key="1">
    <citation type="submission" date="2015-02" db="EMBL/GenBank/DDBJ databases">
        <authorList>
            <person name="Chooi Y.-H."/>
        </authorList>
    </citation>
    <scope>NUCLEOTIDE SEQUENCE [LARGE SCALE GENOMIC DNA]</scope>
    <source>
        <strain evidence="10">strain Y</strain>
    </source>
</reference>
<evidence type="ECO:0000256" key="1">
    <source>
        <dbReference type="ARBA" id="ARBA00004651"/>
    </source>
</evidence>
<evidence type="ECO:0000256" key="8">
    <source>
        <dbReference type="RuleBase" id="RU363041"/>
    </source>
</evidence>
<keyword evidence="5 8" id="KW-0812">Transmembrane</keyword>
<keyword evidence="4 8" id="KW-1003">Cell membrane</keyword>
<evidence type="ECO:0000256" key="5">
    <source>
        <dbReference type="ARBA" id="ARBA00022692"/>
    </source>
</evidence>
<dbReference type="Proteomes" id="UP000033187">
    <property type="component" value="Chromosome 1"/>
</dbReference>
<dbReference type="RefSeq" id="WP_046477853.1">
    <property type="nucleotide sequence ID" value="NZ_LN829118.1"/>
</dbReference>
<sequence length="245" mass="25262">MGLESFVVILVAGALAGGFVNGLAGFGTGITAMGIWLYAVSPTVAATLVIVCSLVAQLQTLPKIRHAIELKRVVPFIVPGLIGVPLGTALLASIDVRTFKLGIGCLLLLYATHSLLHRSRSPVAWGGRLADGAVGLGGGILGGLAGLSGPLPTIWADVRGWTKDQRRSVFQVFNITICSAALASHFAAGLVTKELGIAVAAALPGTFAGAFLGSALYARVNDKRFKEIILALLGVSGIILVWTNI</sequence>
<organism evidence="9 10">
    <name type="scientific">Candidatus Filomicrobium marinum</name>
    <dbReference type="NCBI Taxonomy" id="1608628"/>
    <lineage>
        <taxon>Bacteria</taxon>
        <taxon>Pseudomonadati</taxon>
        <taxon>Pseudomonadota</taxon>
        <taxon>Alphaproteobacteria</taxon>
        <taxon>Hyphomicrobiales</taxon>
        <taxon>Hyphomicrobiaceae</taxon>
        <taxon>Filomicrobium</taxon>
    </lineage>
</organism>
<dbReference type="OrthoDB" id="8421744at2"/>
<keyword evidence="6 8" id="KW-1133">Transmembrane helix</keyword>
<dbReference type="GO" id="GO:0005886">
    <property type="term" value="C:plasma membrane"/>
    <property type="evidence" value="ECO:0007669"/>
    <property type="project" value="UniProtKB-SubCell"/>
</dbReference>
<dbReference type="EMBL" id="LN829119">
    <property type="protein sequence ID" value="CPR18400.1"/>
    <property type="molecule type" value="Genomic_DNA"/>
</dbReference>
<dbReference type="KEGG" id="fiy:BN1229_v1_1694"/>
<dbReference type="Pfam" id="PF01925">
    <property type="entry name" value="TauE"/>
    <property type="match status" value="1"/>
</dbReference>
<proteinExistence type="inferred from homology"/>
<gene>
    <name evidence="9" type="ORF">YBN1229_v1_1694</name>
</gene>
<feature type="transmembrane region" description="Helical" evidence="8">
    <location>
        <begin position="197"/>
        <end position="218"/>
    </location>
</feature>
<name>A0A0D6JEE5_9HYPH</name>
<keyword evidence="3" id="KW-0813">Transport</keyword>
<dbReference type="PANTHER" id="PTHR30269">
    <property type="entry name" value="TRANSMEMBRANE PROTEIN YFCA"/>
    <property type="match status" value="1"/>
</dbReference>
<dbReference type="InterPro" id="IPR002781">
    <property type="entry name" value="TM_pro_TauE-like"/>
</dbReference>
<accession>A0A0D6JEE5</accession>
<keyword evidence="7 8" id="KW-0472">Membrane</keyword>
<feature type="transmembrane region" description="Helical" evidence="8">
    <location>
        <begin position="73"/>
        <end position="92"/>
    </location>
</feature>
<evidence type="ECO:0000256" key="7">
    <source>
        <dbReference type="ARBA" id="ARBA00023136"/>
    </source>
</evidence>
<evidence type="ECO:0000256" key="3">
    <source>
        <dbReference type="ARBA" id="ARBA00022448"/>
    </source>
</evidence>
<feature type="transmembrane region" description="Helical" evidence="8">
    <location>
        <begin position="98"/>
        <end position="116"/>
    </location>
</feature>
<evidence type="ECO:0000256" key="6">
    <source>
        <dbReference type="ARBA" id="ARBA00022989"/>
    </source>
</evidence>